<accession>A0A843VPC0</accession>
<gene>
    <name evidence="2" type="ORF">Taro_033666</name>
</gene>
<dbReference type="AlphaFoldDB" id="A0A843VPC0"/>
<dbReference type="EMBL" id="NMUH01002585">
    <property type="protein sequence ID" value="MQM00923.1"/>
    <property type="molecule type" value="Genomic_DNA"/>
</dbReference>
<organism evidence="2 3">
    <name type="scientific">Colocasia esculenta</name>
    <name type="common">Wild taro</name>
    <name type="synonym">Arum esculentum</name>
    <dbReference type="NCBI Taxonomy" id="4460"/>
    <lineage>
        <taxon>Eukaryota</taxon>
        <taxon>Viridiplantae</taxon>
        <taxon>Streptophyta</taxon>
        <taxon>Embryophyta</taxon>
        <taxon>Tracheophyta</taxon>
        <taxon>Spermatophyta</taxon>
        <taxon>Magnoliopsida</taxon>
        <taxon>Liliopsida</taxon>
        <taxon>Araceae</taxon>
        <taxon>Aroideae</taxon>
        <taxon>Colocasieae</taxon>
        <taxon>Colocasia</taxon>
    </lineage>
</organism>
<sequence>MYVIAIRDFIQKLTLAELPNKKERIFKGPVWRYRHHRLQEAFALTGTGKSALRPNARPGYDVDTPLQQPRKLLGHAMSKQASPRTPFRLRGPPSNNGPRTALGPF</sequence>
<evidence type="ECO:0000313" key="3">
    <source>
        <dbReference type="Proteomes" id="UP000652761"/>
    </source>
</evidence>
<reference evidence="2" key="1">
    <citation type="submission" date="2017-07" db="EMBL/GenBank/DDBJ databases">
        <title>Taro Niue Genome Assembly and Annotation.</title>
        <authorList>
            <person name="Atibalentja N."/>
            <person name="Keating K."/>
            <person name="Fields C.J."/>
        </authorList>
    </citation>
    <scope>NUCLEOTIDE SEQUENCE</scope>
    <source>
        <strain evidence="2">Niue_2</strain>
        <tissue evidence="2">Leaf</tissue>
    </source>
</reference>
<evidence type="ECO:0000313" key="2">
    <source>
        <dbReference type="EMBL" id="MQM00923.1"/>
    </source>
</evidence>
<protein>
    <submittedName>
        <fullName evidence="2">Uncharacterized protein</fullName>
    </submittedName>
</protein>
<comment type="caution">
    <text evidence="2">The sequence shown here is derived from an EMBL/GenBank/DDBJ whole genome shotgun (WGS) entry which is preliminary data.</text>
</comment>
<proteinExistence type="predicted"/>
<evidence type="ECO:0000256" key="1">
    <source>
        <dbReference type="SAM" id="MobiDB-lite"/>
    </source>
</evidence>
<dbReference type="Proteomes" id="UP000652761">
    <property type="component" value="Unassembled WGS sequence"/>
</dbReference>
<feature type="region of interest" description="Disordered" evidence="1">
    <location>
        <begin position="74"/>
        <end position="105"/>
    </location>
</feature>
<keyword evidence="3" id="KW-1185">Reference proteome</keyword>
<name>A0A843VPC0_COLES</name>